<accession>A0AAE1GLX8</accession>
<dbReference type="Gene3D" id="3.10.100.10">
    <property type="entry name" value="Mannose-Binding Protein A, subunit A"/>
    <property type="match status" value="3"/>
</dbReference>
<keyword evidence="5" id="KW-0812">Transmembrane</keyword>
<keyword evidence="6" id="KW-0732">Signal</keyword>
<dbReference type="InterPro" id="IPR052309">
    <property type="entry name" value="C-type_Lectin_Domain_Fam1"/>
</dbReference>
<dbReference type="EMBL" id="JAWQEG010000066">
    <property type="protein sequence ID" value="KAK3895140.1"/>
    <property type="molecule type" value="Genomic_DNA"/>
</dbReference>
<dbReference type="SMART" id="SM00034">
    <property type="entry name" value="CLECT"/>
    <property type="match status" value="3"/>
</dbReference>
<proteinExistence type="predicted"/>
<evidence type="ECO:0000259" key="7">
    <source>
        <dbReference type="PROSITE" id="PS50041"/>
    </source>
</evidence>
<gene>
    <name evidence="8" type="ORF">Pcinc_001155</name>
</gene>
<reference evidence="8" key="1">
    <citation type="submission" date="2023-10" db="EMBL/GenBank/DDBJ databases">
        <title>Genome assemblies of two species of porcelain crab, Petrolisthes cinctipes and Petrolisthes manimaculis (Anomura: Porcellanidae).</title>
        <authorList>
            <person name="Angst P."/>
        </authorList>
    </citation>
    <scope>NUCLEOTIDE SEQUENCE</scope>
    <source>
        <strain evidence="8">PB745_01</strain>
        <tissue evidence="8">Gill</tissue>
    </source>
</reference>
<dbReference type="PROSITE" id="PS50041">
    <property type="entry name" value="C_TYPE_LECTIN_2"/>
    <property type="match status" value="3"/>
</dbReference>
<dbReference type="AlphaFoldDB" id="A0AAE1GLX8"/>
<protein>
    <recommendedName>
        <fullName evidence="7">C-type lectin domain-containing protein</fullName>
    </recommendedName>
</protein>
<feature type="signal peptide" evidence="6">
    <location>
        <begin position="1"/>
        <end position="37"/>
    </location>
</feature>
<dbReference type="InterPro" id="IPR016186">
    <property type="entry name" value="C-type_lectin-like/link_sf"/>
</dbReference>
<organism evidence="8 9">
    <name type="scientific">Petrolisthes cinctipes</name>
    <name type="common">Flat porcelain crab</name>
    <dbReference type="NCBI Taxonomy" id="88211"/>
    <lineage>
        <taxon>Eukaryota</taxon>
        <taxon>Metazoa</taxon>
        <taxon>Ecdysozoa</taxon>
        <taxon>Arthropoda</taxon>
        <taxon>Crustacea</taxon>
        <taxon>Multicrustacea</taxon>
        <taxon>Malacostraca</taxon>
        <taxon>Eumalacostraca</taxon>
        <taxon>Eucarida</taxon>
        <taxon>Decapoda</taxon>
        <taxon>Pleocyemata</taxon>
        <taxon>Anomura</taxon>
        <taxon>Galatheoidea</taxon>
        <taxon>Porcellanidae</taxon>
        <taxon>Petrolisthes</taxon>
    </lineage>
</organism>
<keyword evidence="5" id="KW-1133">Transmembrane helix</keyword>
<dbReference type="CDD" id="cd00037">
    <property type="entry name" value="CLECT"/>
    <property type="match status" value="3"/>
</dbReference>
<dbReference type="GO" id="GO:0030246">
    <property type="term" value="F:carbohydrate binding"/>
    <property type="evidence" value="ECO:0007669"/>
    <property type="project" value="UniProtKB-KW"/>
</dbReference>
<sequence length="830" mass="92458">MHWLYIKPTASDNNSSVDNMISPTLLLFFLALGCVLSQPRAPNTITNNGTTATTTQVSTSLSRQDGTTDNKVTVNVEDLLTSIVVNQLAILKHIKDTSAKFDGQESVSVLHDEVRRLQTNLASMHGDIVATLRGITATSNLQLPPQSTPSINNNCPDNHSQEIIQELLELKEIIVKFNHSFATLKNDYCIDEGKLVVNNNCSISVCQRNVRLPYQGSTAPNVDFSDLLAKDCVHLDRSHKTWEEARANCISLGGDLFVAGDYEGAREYLKKEDESDKGLYYWPWVGVKGKLWLDGQQVTDDEWDDDSPGSNNDSCSFLHGRGLEDSSACSSSYTSLCVKGTNYQSHQIGQVTEDSQCTVEGEFYVNDNCSISVCQNNVLLPYQGYTAPNVDFSDLLAKDCVHLDRSHKTWEEARANCISLGGDLFVAGDYEGAREYLKKKYESDEGLRYWPWVGVKGQLWLDGQQVTDDEWDDDSPGSNNYSCSFLHGRGLEDLSACNNSFTSLCVRGSNYQSHQLGHVSEDSQCTMEGEFYVNDNCSISVCQHDVLLPYQGSTAPNVDFSDLLAKDCVYLDRSHKTWEEARANCISLGGDLFVAGDCEGAREYLKKEYKSDKGLSYWPWVGVKGKLWLDGQQVTDDEWDDDSPGSNNDSCSFLHGRGLEDSSACSRSFTSLCVRGSNYQSHQLGQVTEDSQCTVEGEFYVNDNCSISVCQNNVLLPYQGYTAPNVDFSDLLAKDCAHLDRSHKTWEEARANCISLGGDLFVAGDYEGAREYLKKEYESDEGLRYWPWVGVKGKLWLDDQQRFGGLISMQQFILFSLCAGIILLRIIAMH</sequence>
<dbReference type="SUPFAM" id="SSF56436">
    <property type="entry name" value="C-type lectin-like"/>
    <property type="match status" value="3"/>
</dbReference>
<evidence type="ECO:0000256" key="6">
    <source>
        <dbReference type="SAM" id="SignalP"/>
    </source>
</evidence>
<dbReference type="PANTHER" id="PTHR46490:SF6">
    <property type="entry name" value="ASIALOGLYCOPROTEIN RECEPTOR 1-LIKE-RELATED"/>
    <property type="match status" value="1"/>
</dbReference>
<feature type="chain" id="PRO_5042105485" description="C-type lectin domain-containing protein" evidence="6">
    <location>
        <begin position="38"/>
        <end position="830"/>
    </location>
</feature>
<keyword evidence="9" id="KW-1185">Reference proteome</keyword>
<feature type="region of interest" description="Disordered" evidence="4">
    <location>
        <begin position="43"/>
        <end position="67"/>
    </location>
</feature>
<keyword evidence="5" id="KW-0472">Membrane</keyword>
<comment type="caution">
    <text evidence="8">The sequence shown here is derived from an EMBL/GenBank/DDBJ whole genome shotgun (WGS) entry which is preliminary data.</text>
</comment>
<dbReference type="Pfam" id="PF00059">
    <property type="entry name" value="Lectin_C"/>
    <property type="match status" value="2"/>
</dbReference>
<evidence type="ECO:0000256" key="4">
    <source>
        <dbReference type="SAM" id="MobiDB-lite"/>
    </source>
</evidence>
<keyword evidence="3" id="KW-0325">Glycoprotein</keyword>
<feature type="domain" description="C-type lectin" evidence="7">
    <location>
        <begin position="564"/>
        <end position="674"/>
    </location>
</feature>
<keyword evidence="2" id="KW-1015">Disulfide bond</keyword>
<dbReference type="Proteomes" id="UP001286313">
    <property type="component" value="Unassembled WGS sequence"/>
</dbReference>
<feature type="transmembrane region" description="Helical" evidence="5">
    <location>
        <begin position="809"/>
        <end position="828"/>
    </location>
</feature>
<evidence type="ECO:0000256" key="5">
    <source>
        <dbReference type="SAM" id="Phobius"/>
    </source>
</evidence>
<name>A0AAE1GLX8_PETCI</name>
<evidence type="ECO:0000256" key="2">
    <source>
        <dbReference type="ARBA" id="ARBA00023157"/>
    </source>
</evidence>
<evidence type="ECO:0000256" key="1">
    <source>
        <dbReference type="ARBA" id="ARBA00022734"/>
    </source>
</evidence>
<feature type="domain" description="C-type lectin" evidence="7">
    <location>
        <begin position="228"/>
        <end position="338"/>
    </location>
</feature>
<evidence type="ECO:0000256" key="3">
    <source>
        <dbReference type="ARBA" id="ARBA00023180"/>
    </source>
</evidence>
<feature type="compositionally biased region" description="Low complexity" evidence="4">
    <location>
        <begin position="43"/>
        <end position="62"/>
    </location>
</feature>
<dbReference type="InterPro" id="IPR016187">
    <property type="entry name" value="CTDL_fold"/>
</dbReference>
<dbReference type="PANTHER" id="PTHR46490">
    <property type="entry name" value="C-TYPE LECTIN DOMAIN FAMILY 12 MEMBER A-RELATED"/>
    <property type="match status" value="1"/>
</dbReference>
<dbReference type="InterPro" id="IPR001304">
    <property type="entry name" value="C-type_lectin-like"/>
</dbReference>
<keyword evidence="1" id="KW-0430">Lectin</keyword>
<feature type="domain" description="C-type lectin" evidence="7">
    <location>
        <begin position="396"/>
        <end position="506"/>
    </location>
</feature>
<evidence type="ECO:0000313" key="8">
    <source>
        <dbReference type="EMBL" id="KAK3895140.1"/>
    </source>
</evidence>
<evidence type="ECO:0000313" key="9">
    <source>
        <dbReference type="Proteomes" id="UP001286313"/>
    </source>
</evidence>
<dbReference type="PROSITE" id="PS51257">
    <property type="entry name" value="PROKAR_LIPOPROTEIN"/>
    <property type="match status" value="1"/>
</dbReference>